<evidence type="ECO:0000313" key="2">
    <source>
        <dbReference type="EMBL" id="ODQ76225.1"/>
    </source>
</evidence>
<feature type="compositionally biased region" description="Basic residues" evidence="1">
    <location>
        <begin position="322"/>
        <end position="338"/>
    </location>
</feature>
<proteinExistence type="predicted"/>
<dbReference type="EMBL" id="KV454289">
    <property type="protein sequence ID" value="ODQ76225.1"/>
    <property type="molecule type" value="Genomic_DNA"/>
</dbReference>
<evidence type="ECO:0000256" key="1">
    <source>
        <dbReference type="SAM" id="MobiDB-lite"/>
    </source>
</evidence>
<name>A0A1E3QET6_LIPST</name>
<keyword evidence="3" id="KW-1185">Reference proteome</keyword>
<gene>
    <name evidence="2" type="ORF">LIPSTDRAFT_101526</name>
</gene>
<feature type="region of interest" description="Disordered" evidence="1">
    <location>
        <begin position="318"/>
        <end position="338"/>
    </location>
</feature>
<accession>A0A1E3QET6</accession>
<reference evidence="2 3" key="1">
    <citation type="journal article" date="2016" name="Proc. Natl. Acad. Sci. U.S.A.">
        <title>Comparative genomics of biotechnologically important yeasts.</title>
        <authorList>
            <person name="Riley R."/>
            <person name="Haridas S."/>
            <person name="Wolfe K.H."/>
            <person name="Lopes M.R."/>
            <person name="Hittinger C.T."/>
            <person name="Goeker M."/>
            <person name="Salamov A.A."/>
            <person name="Wisecaver J.H."/>
            <person name="Long T.M."/>
            <person name="Calvey C.H."/>
            <person name="Aerts A.L."/>
            <person name="Barry K.W."/>
            <person name="Choi C."/>
            <person name="Clum A."/>
            <person name="Coughlan A.Y."/>
            <person name="Deshpande S."/>
            <person name="Douglass A.P."/>
            <person name="Hanson S.J."/>
            <person name="Klenk H.-P."/>
            <person name="LaButti K.M."/>
            <person name="Lapidus A."/>
            <person name="Lindquist E.A."/>
            <person name="Lipzen A.M."/>
            <person name="Meier-Kolthoff J.P."/>
            <person name="Ohm R.A."/>
            <person name="Otillar R.P."/>
            <person name="Pangilinan J.L."/>
            <person name="Peng Y."/>
            <person name="Rokas A."/>
            <person name="Rosa C.A."/>
            <person name="Scheuner C."/>
            <person name="Sibirny A.A."/>
            <person name="Slot J.C."/>
            <person name="Stielow J.B."/>
            <person name="Sun H."/>
            <person name="Kurtzman C.P."/>
            <person name="Blackwell M."/>
            <person name="Grigoriev I.V."/>
            <person name="Jeffries T.W."/>
        </authorList>
    </citation>
    <scope>NUCLEOTIDE SEQUENCE [LARGE SCALE GENOMIC DNA]</scope>
    <source>
        <strain evidence="2 3">NRRL Y-11557</strain>
    </source>
</reference>
<organism evidence="2 3">
    <name type="scientific">Lipomyces starkeyi NRRL Y-11557</name>
    <dbReference type="NCBI Taxonomy" id="675824"/>
    <lineage>
        <taxon>Eukaryota</taxon>
        <taxon>Fungi</taxon>
        <taxon>Dikarya</taxon>
        <taxon>Ascomycota</taxon>
        <taxon>Saccharomycotina</taxon>
        <taxon>Lipomycetes</taxon>
        <taxon>Lipomycetales</taxon>
        <taxon>Lipomycetaceae</taxon>
        <taxon>Lipomyces</taxon>
    </lineage>
</organism>
<dbReference type="AlphaFoldDB" id="A0A1E3QET6"/>
<evidence type="ECO:0000313" key="3">
    <source>
        <dbReference type="Proteomes" id="UP000094385"/>
    </source>
</evidence>
<protein>
    <submittedName>
        <fullName evidence="2">Uncharacterized protein</fullName>
    </submittedName>
</protein>
<dbReference type="OrthoDB" id="10405169at2759"/>
<dbReference type="Proteomes" id="UP000094385">
    <property type="component" value="Unassembled WGS sequence"/>
</dbReference>
<sequence>MPPWTFLLRRSPALLVYQGEQSSALECGRISPPRRLSFSYFGSLRKPSAEDVTVNTSLSDLGERPLETKPPAIKPETAINRRRDNEEILTCTHRQLRYLFFRPHVQKLCKRCQTLLIILAEERAVYDQLLSAIEQDRGGGASSTLASQAYIEAKRIVSEEIHATIKIGTGIKRAQTKNKNSDRMESEAIVKRKVIPLKRDTKGKMPLAVIGYSDKRGWRTVESSSNTTTTKIRKQNMHATSKVTKNTNRKNKSTHVLKQAKIKAEMITSGLASEMLPDVHKAGIKVRQLRRRESSRLLHEKSKDSLSNDLEYRSVRQTASITKRRHMKARRSSRHARL</sequence>